<dbReference type="SUPFAM" id="SSF53649">
    <property type="entry name" value="Alkaline phosphatase-like"/>
    <property type="match status" value="1"/>
</dbReference>
<feature type="domain" description="Phosphoethanolamine transferase N-terminal" evidence="10">
    <location>
        <begin position="71"/>
        <end position="219"/>
    </location>
</feature>
<dbReference type="PANTHER" id="PTHR30443">
    <property type="entry name" value="INNER MEMBRANE PROTEIN"/>
    <property type="match status" value="1"/>
</dbReference>
<keyword evidence="4 11" id="KW-0808">Transferase</keyword>
<evidence type="ECO:0000256" key="4">
    <source>
        <dbReference type="ARBA" id="ARBA00022679"/>
    </source>
</evidence>
<keyword evidence="2" id="KW-1003">Cell membrane</keyword>
<dbReference type="GO" id="GO:0016740">
    <property type="term" value="F:transferase activity"/>
    <property type="evidence" value="ECO:0007669"/>
    <property type="project" value="UniProtKB-KW"/>
</dbReference>
<evidence type="ECO:0000256" key="3">
    <source>
        <dbReference type="ARBA" id="ARBA00022519"/>
    </source>
</evidence>
<dbReference type="Pfam" id="PF00884">
    <property type="entry name" value="Sulfatase"/>
    <property type="match status" value="1"/>
</dbReference>
<keyword evidence="6 8" id="KW-1133">Transmembrane helix</keyword>
<sequence length="552" mass="60780">MSSVVQPRTPEDLLQTLAYRPQLRIETLALLSSLFFSVFCNHVFWQRVAETGALAQPGGVLTAVSLFVGMTALTTAMLCLLLYRRTARPVLGVLFIATALAVHYMDQYMVYLDPDMLRNILHTDRREATELVTTGLVAPLLRFAVLPIALLSRVRTKPATGLRGWTRRGASVLGALLVATLAIGASFQNMSALMHNNPNLRHLITPGNYLVSLVRVAADNGGHAPRQPVGLDARVAPAATRARPRLLVIVVGETVRAQNWGLNGYERQTTPELARLDVINFSDVTACGSSTEVSVPCMFSQVGRRDYDAGRIKHSESLLHVLDHAGIATAWRDNQSGCKGVCEGLPYQSFVQTDDPELCNDERCLDEVMLKSLQRKIEQTPGDLVVVLHQLGNHGPSYYHRYPQRLARFDPACTTAQLGRCSRQQIVNAYDNAVLYTDHFVARTIRLLQADRSHDDALIYVSDHGESLGEHGLYLHGAPYAIAPGTQTQVPMVMWLSPGLADRRGIDRRCMRDVAMQPASHDNLFHSALGLMKVQTGAYDKGLDLFAHCDGA</sequence>
<evidence type="ECO:0000256" key="8">
    <source>
        <dbReference type="SAM" id="Phobius"/>
    </source>
</evidence>
<dbReference type="RefSeq" id="WP_332616824.1">
    <property type="nucleotide sequence ID" value="NZ_JAXGFP010000004.1"/>
</dbReference>
<evidence type="ECO:0000259" key="10">
    <source>
        <dbReference type="Pfam" id="PF08019"/>
    </source>
</evidence>
<feature type="transmembrane region" description="Helical" evidence="8">
    <location>
        <begin position="172"/>
        <end position="194"/>
    </location>
</feature>
<dbReference type="InterPro" id="IPR058130">
    <property type="entry name" value="PEA_transf_C"/>
</dbReference>
<evidence type="ECO:0000256" key="2">
    <source>
        <dbReference type="ARBA" id="ARBA00022475"/>
    </source>
</evidence>
<evidence type="ECO:0000256" key="1">
    <source>
        <dbReference type="ARBA" id="ARBA00004429"/>
    </source>
</evidence>
<evidence type="ECO:0000256" key="7">
    <source>
        <dbReference type="ARBA" id="ARBA00023136"/>
    </source>
</evidence>
<keyword evidence="3" id="KW-0997">Cell inner membrane</keyword>
<dbReference type="Pfam" id="PF08019">
    <property type="entry name" value="EptA_B_N"/>
    <property type="match status" value="1"/>
</dbReference>
<dbReference type="InterPro" id="IPR017850">
    <property type="entry name" value="Alkaline_phosphatase_core_sf"/>
</dbReference>
<evidence type="ECO:0000313" key="11">
    <source>
        <dbReference type="EMBL" id="MEG3184329.1"/>
    </source>
</evidence>
<dbReference type="PANTHER" id="PTHR30443:SF0">
    <property type="entry name" value="PHOSPHOETHANOLAMINE TRANSFERASE EPTA"/>
    <property type="match status" value="1"/>
</dbReference>
<feature type="transmembrane region" description="Helical" evidence="8">
    <location>
        <begin position="28"/>
        <end position="48"/>
    </location>
</feature>
<dbReference type="NCBIfam" id="NF028537">
    <property type="entry name" value="P_eth_NH2_trans"/>
    <property type="match status" value="1"/>
</dbReference>
<keyword evidence="5 8" id="KW-0812">Transmembrane</keyword>
<dbReference type="Gene3D" id="3.40.720.10">
    <property type="entry name" value="Alkaline Phosphatase, subunit A"/>
    <property type="match status" value="1"/>
</dbReference>
<feature type="transmembrane region" description="Helical" evidence="8">
    <location>
        <begin position="60"/>
        <end position="83"/>
    </location>
</feature>
<name>A0ABU7YZM1_9GAMM</name>
<evidence type="ECO:0000256" key="5">
    <source>
        <dbReference type="ARBA" id="ARBA00022692"/>
    </source>
</evidence>
<dbReference type="Proteomes" id="UP001355056">
    <property type="component" value="Unassembled WGS sequence"/>
</dbReference>
<organism evidence="11 12">
    <name type="scientific">Novilysobacter erysipheiresistens</name>
    <dbReference type="NCBI Taxonomy" id="1749332"/>
    <lineage>
        <taxon>Bacteria</taxon>
        <taxon>Pseudomonadati</taxon>
        <taxon>Pseudomonadota</taxon>
        <taxon>Gammaproteobacteria</taxon>
        <taxon>Lysobacterales</taxon>
        <taxon>Lysobacteraceae</taxon>
        <taxon>Novilysobacter</taxon>
    </lineage>
</organism>
<feature type="transmembrane region" description="Helical" evidence="8">
    <location>
        <begin position="131"/>
        <end position="151"/>
    </location>
</feature>
<feature type="transmembrane region" description="Helical" evidence="8">
    <location>
        <begin position="90"/>
        <end position="111"/>
    </location>
</feature>
<comment type="subcellular location">
    <subcellularLocation>
        <location evidence="1">Cell inner membrane</location>
        <topology evidence="1">Multi-pass membrane protein</topology>
    </subcellularLocation>
</comment>
<keyword evidence="7 8" id="KW-0472">Membrane</keyword>
<comment type="caution">
    <text evidence="11">The sequence shown here is derived from an EMBL/GenBank/DDBJ whole genome shotgun (WGS) entry which is preliminary data.</text>
</comment>
<dbReference type="InterPro" id="IPR000917">
    <property type="entry name" value="Sulfatase_N"/>
</dbReference>
<dbReference type="CDD" id="cd16017">
    <property type="entry name" value="LptA"/>
    <property type="match status" value="1"/>
</dbReference>
<keyword evidence="12" id="KW-1185">Reference proteome</keyword>
<protein>
    <submittedName>
        <fullName evidence="11">Phosphoethanolamine--lipid A transferase</fullName>
    </submittedName>
</protein>
<dbReference type="EMBL" id="JAXGFP010000004">
    <property type="protein sequence ID" value="MEG3184329.1"/>
    <property type="molecule type" value="Genomic_DNA"/>
</dbReference>
<dbReference type="InterPro" id="IPR012549">
    <property type="entry name" value="EptA-like_N"/>
</dbReference>
<evidence type="ECO:0000313" key="12">
    <source>
        <dbReference type="Proteomes" id="UP001355056"/>
    </source>
</evidence>
<reference evidence="11 12" key="1">
    <citation type="journal article" date="2016" name="Int. J. Syst. Evol. Microbiol.">
        <title>Lysobacter erysipheiresistens sp. nov., an antagonist of powdery mildew, isolated from tobacco-cultivated soil.</title>
        <authorList>
            <person name="Xie B."/>
            <person name="Li T."/>
            <person name="Lin X."/>
            <person name="Wang C.J."/>
            <person name="Chen Y.J."/>
            <person name="Liu W.J."/>
            <person name="Zhao Z.W."/>
        </authorList>
    </citation>
    <scope>NUCLEOTIDE SEQUENCE [LARGE SCALE GENOMIC DNA]</scope>
    <source>
        <strain evidence="11 12">RS-LYSO-3</strain>
    </source>
</reference>
<proteinExistence type="predicted"/>
<feature type="domain" description="Sulfatase N-terminal" evidence="9">
    <location>
        <begin position="246"/>
        <end position="533"/>
    </location>
</feature>
<gene>
    <name evidence="11" type="ORF">SNE34_09935</name>
</gene>
<evidence type="ECO:0000256" key="6">
    <source>
        <dbReference type="ARBA" id="ARBA00022989"/>
    </source>
</evidence>
<accession>A0ABU7YZM1</accession>
<dbReference type="InterPro" id="IPR040423">
    <property type="entry name" value="PEA_transferase"/>
</dbReference>
<evidence type="ECO:0000259" key="9">
    <source>
        <dbReference type="Pfam" id="PF00884"/>
    </source>
</evidence>